<name>A0A7Y8CD51_9PSED</name>
<feature type="signal peptide" evidence="2">
    <location>
        <begin position="1"/>
        <end position="24"/>
    </location>
</feature>
<dbReference type="RefSeq" id="WP_017124886.1">
    <property type="nucleotide sequence ID" value="NZ_JACAOK010000055.1"/>
</dbReference>
<keyword evidence="1" id="KW-0472">Membrane</keyword>
<evidence type="ECO:0000256" key="1">
    <source>
        <dbReference type="SAM" id="Phobius"/>
    </source>
</evidence>
<organism evidence="3 4">
    <name type="scientific">Pseudomonas gingeri</name>
    <dbReference type="NCBI Taxonomy" id="117681"/>
    <lineage>
        <taxon>Bacteria</taxon>
        <taxon>Pseudomonadati</taxon>
        <taxon>Pseudomonadota</taxon>
        <taxon>Gammaproteobacteria</taxon>
        <taxon>Pseudomonadales</taxon>
        <taxon>Pseudomonadaceae</taxon>
        <taxon>Pseudomonas</taxon>
    </lineage>
</organism>
<proteinExistence type="predicted"/>
<comment type="caution">
    <text evidence="3">The sequence shown here is derived from an EMBL/GenBank/DDBJ whole genome shotgun (WGS) entry which is preliminary data.</text>
</comment>
<reference evidence="3 4" key="1">
    <citation type="submission" date="2020-04" db="EMBL/GenBank/DDBJ databases">
        <title>Molecular characterization of pseudomonads from Agaricus bisporus reveal novel blotch 2 pathogens in Western Europe.</title>
        <authorList>
            <person name="Taparia T."/>
            <person name="Krijger M."/>
            <person name="Haynes E."/>
            <person name="Elpinstone J.G."/>
            <person name="Noble R."/>
            <person name="Van Der Wolf J."/>
        </authorList>
    </citation>
    <scope>NUCLEOTIDE SEQUENCE [LARGE SCALE GENOMIC DNA]</scope>
    <source>
        <strain evidence="3 4">IPO3738</strain>
    </source>
</reference>
<dbReference type="EMBL" id="JACAQE010000003">
    <property type="protein sequence ID" value="NWC14519.1"/>
    <property type="molecule type" value="Genomic_DNA"/>
</dbReference>
<dbReference type="AlphaFoldDB" id="A0A7Y8CD51"/>
<feature type="chain" id="PRO_5030520256" evidence="2">
    <location>
        <begin position="25"/>
        <end position="114"/>
    </location>
</feature>
<evidence type="ECO:0000313" key="4">
    <source>
        <dbReference type="Proteomes" id="UP000517547"/>
    </source>
</evidence>
<gene>
    <name evidence="3" type="ORF">HX845_12730</name>
</gene>
<keyword evidence="1" id="KW-1133">Transmembrane helix</keyword>
<evidence type="ECO:0000313" key="3">
    <source>
        <dbReference type="EMBL" id="NWC14519.1"/>
    </source>
</evidence>
<accession>A0A7Y8CD51</accession>
<keyword evidence="2" id="KW-0732">Signal</keyword>
<feature type="transmembrane region" description="Helical" evidence="1">
    <location>
        <begin position="48"/>
        <end position="70"/>
    </location>
</feature>
<protein>
    <submittedName>
        <fullName evidence="3">Multidrug transporter</fullName>
    </submittedName>
</protein>
<sequence>MTPFRTLALLLALSSGLQALPALADDGTSGDPTYQIQNPPAYAMIGDLLIARPLLVGATLIGTAAFVVSLPFTAFGGISGVGKAGKALVVDPGKAAFARCLGCTAEGFDGNQQQ</sequence>
<dbReference type="GeneID" id="57663175"/>
<evidence type="ECO:0000256" key="2">
    <source>
        <dbReference type="SAM" id="SignalP"/>
    </source>
</evidence>
<dbReference type="Proteomes" id="UP000517547">
    <property type="component" value="Unassembled WGS sequence"/>
</dbReference>
<keyword evidence="1" id="KW-0812">Transmembrane</keyword>